<dbReference type="InterPro" id="IPR036259">
    <property type="entry name" value="MFS_trans_sf"/>
</dbReference>
<dbReference type="GO" id="GO:0015535">
    <property type="term" value="F:fucose:proton symporter activity"/>
    <property type="evidence" value="ECO:0007669"/>
    <property type="project" value="InterPro"/>
</dbReference>
<feature type="transmembrane region" description="Helical" evidence="3">
    <location>
        <begin position="326"/>
        <end position="345"/>
    </location>
</feature>
<reference evidence="5" key="1">
    <citation type="submission" date="2016-10" db="EMBL/GenBank/DDBJ databases">
        <authorList>
            <person name="Varghese N."/>
            <person name="Submissions S."/>
        </authorList>
    </citation>
    <scope>NUCLEOTIDE SEQUENCE [LARGE SCALE GENOMIC DNA]</scope>
    <source>
        <strain evidence="5">DSM 21368</strain>
    </source>
</reference>
<dbReference type="EMBL" id="FNTX01000002">
    <property type="protein sequence ID" value="SEE73323.1"/>
    <property type="molecule type" value="Genomic_DNA"/>
</dbReference>
<gene>
    <name evidence="4" type="ORF">SAMN04488554_2671</name>
</gene>
<feature type="transmembrane region" description="Helical" evidence="3">
    <location>
        <begin position="384"/>
        <end position="405"/>
    </location>
</feature>
<name>A0A1H5L8H1_9MICO</name>
<keyword evidence="3" id="KW-0812">Transmembrane</keyword>
<dbReference type="SUPFAM" id="SSF103473">
    <property type="entry name" value="MFS general substrate transporter"/>
    <property type="match status" value="1"/>
</dbReference>
<dbReference type="CDD" id="cd17394">
    <property type="entry name" value="MFS_FucP_like"/>
    <property type="match status" value="1"/>
</dbReference>
<keyword evidence="3" id="KW-0472">Membrane</keyword>
<comment type="subcellular location">
    <subcellularLocation>
        <location evidence="1">Cell inner membrane</location>
        <topology evidence="1">Multi-pass membrane protein</topology>
    </subcellularLocation>
</comment>
<dbReference type="Proteomes" id="UP000199220">
    <property type="component" value="Unassembled WGS sequence"/>
</dbReference>
<feature type="transmembrane region" description="Helical" evidence="3">
    <location>
        <begin position="118"/>
        <end position="135"/>
    </location>
</feature>
<feature type="transmembrane region" description="Helical" evidence="3">
    <location>
        <begin position="93"/>
        <end position="112"/>
    </location>
</feature>
<feature type="transmembrane region" description="Helical" evidence="3">
    <location>
        <begin position="20"/>
        <end position="41"/>
    </location>
</feature>
<feature type="transmembrane region" description="Helical" evidence="3">
    <location>
        <begin position="411"/>
        <end position="430"/>
    </location>
</feature>
<dbReference type="GO" id="GO:0005886">
    <property type="term" value="C:plasma membrane"/>
    <property type="evidence" value="ECO:0007669"/>
    <property type="project" value="UniProtKB-SubCell"/>
</dbReference>
<dbReference type="AlphaFoldDB" id="A0A1H5L8H1"/>
<sequence length="442" mass="46813">MNSRSNDLDTALSHEHSRFLHPGMLLPFILVVTCFAAWGTAANMTDTLVSTFTAVFDDMSTLQATLVQSAYYGAYFLLALPAAFVNQRFNYKVGVLLGLGMAAAGGFLFLPAAEAQTFGFFLSAIFLLAAGLSVLETSANPYVMSMGPESNATRRLNFAQAFNPVGTNTGVLLAALLIAPNLSTLTAEERDELPPAERESLLTSELDAVMTPYVGLAVVLVLIWVGIAVTKVPGLKAGASHEVDTRGSSSRVKRLVTNTHYSFGVVAQFFNVAAQTCIWTFTITYARDQIGATPTAANWWLQASLIVFLVARFAMVALMGKIDSRILMLTMTGLGVVLCLVAVAVPSMVGLVAVVALSACLSLLFPTIYGIALEGLGNDTKFGAAGLVMAIVGGATVPLLQGRLVDTVGSAFSYIVPAVCFVVIVAYAIYTLRAPRPIHETG</sequence>
<feature type="transmembrane region" description="Helical" evidence="3">
    <location>
        <begin position="299"/>
        <end position="319"/>
    </location>
</feature>
<dbReference type="PANTHER" id="PTHR43702:SF11">
    <property type="entry name" value="L-FUCOSE-PROTON SYMPORTER"/>
    <property type="match status" value="1"/>
</dbReference>
<feature type="transmembrane region" description="Helical" evidence="3">
    <location>
        <begin position="351"/>
        <end position="372"/>
    </location>
</feature>
<keyword evidence="2" id="KW-1003">Cell membrane</keyword>
<dbReference type="InterPro" id="IPR005275">
    <property type="entry name" value="Lfuc_symporter_FucP"/>
</dbReference>
<dbReference type="PANTHER" id="PTHR43702">
    <property type="entry name" value="L-FUCOSE-PROTON SYMPORTER"/>
    <property type="match status" value="1"/>
</dbReference>
<protein>
    <submittedName>
        <fullName evidence="4">MFS transporter, FHS family, L-fucose permease</fullName>
    </submittedName>
</protein>
<evidence type="ECO:0000256" key="1">
    <source>
        <dbReference type="ARBA" id="ARBA00004429"/>
    </source>
</evidence>
<feature type="transmembrane region" description="Helical" evidence="3">
    <location>
        <begin position="69"/>
        <end position="86"/>
    </location>
</feature>
<evidence type="ECO:0000256" key="2">
    <source>
        <dbReference type="ARBA" id="ARBA00022475"/>
    </source>
</evidence>
<dbReference type="InterPro" id="IPR011701">
    <property type="entry name" value="MFS"/>
</dbReference>
<keyword evidence="3" id="KW-1133">Transmembrane helix</keyword>
<dbReference type="OrthoDB" id="9795150at2"/>
<dbReference type="Gene3D" id="1.20.1250.20">
    <property type="entry name" value="MFS general substrate transporter like domains"/>
    <property type="match status" value="2"/>
</dbReference>
<proteinExistence type="predicted"/>
<evidence type="ECO:0000313" key="5">
    <source>
        <dbReference type="Proteomes" id="UP000199220"/>
    </source>
</evidence>
<evidence type="ECO:0000256" key="3">
    <source>
        <dbReference type="SAM" id="Phobius"/>
    </source>
</evidence>
<feature type="transmembrane region" description="Helical" evidence="3">
    <location>
        <begin position="210"/>
        <end position="229"/>
    </location>
</feature>
<organism evidence="4 5">
    <name type="scientific">Ruania alba</name>
    <dbReference type="NCBI Taxonomy" id="648782"/>
    <lineage>
        <taxon>Bacteria</taxon>
        <taxon>Bacillati</taxon>
        <taxon>Actinomycetota</taxon>
        <taxon>Actinomycetes</taxon>
        <taxon>Micrococcales</taxon>
        <taxon>Ruaniaceae</taxon>
        <taxon>Ruania</taxon>
    </lineage>
</organism>
<accession>A0A1H5L8H1</accession>
<feature type="transmembrane region" description="Helical" evidence="3">
    <location>
        <begin position="156"/>
        <end position="179"/>
    </location>
</feature>
<dbReference type="InterPro" id="IPR050375">
    <property type="entry name" value="MFS_TsgA-like"/>
</dbReference>
<dbReference type="NCBIfam" id="TIGR00885">
    <property type="entry name" value="fucP"/>
    <property type="match status" value="1"/>
</dbReference>
<dbReference type="STRING" id="648782.SAMN04488554_2671"/>
<evidence type="ECO:0000313" key="4">
    <source>
        <dbReference type="EMBL" id="SEE73323.1"/>
    </source>
</evidence>
<dbReference type="Pfam" id="PF07690">
    <property type="entry name" value="MFS_1"/>
    <property type="match status" value="1"/>
</dbReference>
<dbReference type="RefSeq" id="WP_089773595.1">
    <property type="nucleotide sequence ID" value="NZ_FNTX01000002.1"/>
</dbReference>
<keyword evidence="5" id="KW-1185">Reference proteome</keyword>
<feature type="transmembrane region" description="Helical" evidence="3">
    <location>
        <begin position="261"/>
        <end position="287"/>
    </location>
</feature>